<sequence length="69" mass="7528">MPFWRCERCGERVYSATPRPRKRECPACGHTLPELSEDDPPSRDFDGNGSDPSGSDPAEGPVVGPELGR</sequence>
<organism evidence="2 3">
    <name type="scientific">Thermoleophilum album</name>
    <dbReference type="NCBI Taxonomy" id="29539"/>
    <lineage>
        <taxon>Bacteria</taxon>
        <taxon>Bacillati</taxon>
        <taxon>Actinomycetota</taxon>
        <taxon>Thermoleophilia</taxon>
        <taxon>Thermoleophilales</taxon>
        <taxon>Thermoleophilaceae</taxon>
        <taxon>Thermoleophilum</taxon>
    </lineage>
</organism>
<dbReference type="AlphaFoldDB" id="A0A1H6FK84"/>
<gene>
    <name evidence="2" type="ORF">SAMN02745716_0488</name>
</gene>
<name>A0A1H6FK84_THEAL</name>
<dbReference type="Proteomes" id="UP000222056">
    <property type="component" value="Unassembled WGS sequence"/>
</dbReference>
<dbReference type="EMBL" id="FNWJ01000001">
    <property type="protein sequence ID" value="SEH10630.1"/>
    <property type="molecule type" value="Genomic_DNA"/>
</dbReference>
<evidence type="ECO:0000256" key="1">
    <source>
        <dbReference type="SAM" id="MobiDB-lite"/>
    </source>
</evidence>
<evidence type="ECO:0000313" key="3">
    <source>
        <dbReference type="Proteomes" id="UP000222056"/>
    </source>
</evidence>
<proteinExistence type="predicted"/>
<evidence type="ECO:0000313" key="2">
    <source>
        <dbReference type="EMBL" id="SEH10630.1"/>
    </source>
</evidence>
<feature type="region of interest" description="Disordered" evidence="1">
    <location>
        <begin position="18"/>
        <end position="69"/>
    </location>
</feature>
<protein>
    <submittedName>
        <fullName evidence="2">Uncharacterized protein</fullName>
    </submittedName>
</protein>
<accession>A0A1H6FK84</accession>
<reference evidence="3" key="1">
    <citation type="submission" date="2016-10" db="EMBL/GenBank/DDBJ databases">
        <authorList>
            <person name="Varghese N."/>
            <person name="Submissions S."/>
        </authorList>
    </citation>
    <scope>NUCLEOTIDE SEQUENCE [LARGE SCALE GENOMIC DNA]</scope>
    <source>
        <strain evidence="3">ATCC 35263</strain>
    </source>
</reference>
<keyword evidence="3" id="KW-1185">Reference proteome</keyword>
<dbReference type="OrthoDB" id="8374210at2"/>
<dbReference type="RefSeq" id="WP_093115895.1">
    <property type="nucleotide sequence ID" value="NZ_FNWJ01000001.1"/>
</dbReference>